<dbReference type="RefSeq" id="WP_345182235.1">
    <property type="nucleotide sequence ID" value="NZ_BAABFQ010000010.1"/>
</dbReference>
<dbReference type="Gene3D" id="3.40.50.150">
    <property type="entry name" value="Vaccinia Virus protein VP39"/>
    <property type="match status" value="1"/>
</dbReference>
<evidence type="ECO:0000259" key="1">
    <source>
        <dbReference type="Pfam" id="PF12867"/>
    </source>
</evidence>
<comment type="caution">
    <text evidence="2">The sequence shown here is derived from an EMBL/GenBank/DDBJ whole genome shotgun (WGS) entry which is preliminary data.</text>
</comment>
<dbReference type="InterPro" id="IPR029063">
    <property type="entry name" value="SAM-dependent_MTases_sf"/>
</dbReference>
<organism evidence="2 3">
    <name type="scientific">Nocardioides caricicola</name>
    <dbReference type="NCBI Taxonomy" id="634770"/>
    <lineage>
        <taxon>Bacteria</taxon>
        <taxon>Bacillati</taxon>
        <taxon>Actinomycetota</taxon>
        <taxon>Actinomycetes</taxon>
        <taxon>Propionibacteriales</taxon>
        <taxon>Nocardioidaceae</taxon>
        <taxon>Nocardioides</taxon>
    </lineage>
</organism>
<proteinExistence type="predicted"/>
<evidence type="ECO:0000313" key="3">
    <source>
        <dbReference type="Proteomes" id="UP001595956"/>
    </source>
</evidence>
<keyword evidence="2" id="KW-0489">Methyltransferase</keyword>
<dbReference type="InterPro" id="IPR034660">
    <property type="entry name" value="DinB/YfiT-like"/>
</dbReference>
<dbReference type="Proteomes" id="UP001595956">
    <property type="component" value="Unassembled WGS sequence"/>
</dbReference>
<dbReference type="Gene3D" id="1.20.120.450">
    <property type="entry name" value="dinb family like domain"/>
    <property type="match status" value="1"/>
</dbReference>
<protein>
    <submittedName>
        <fullName evidence="2">Methyltransferase domain-containing protein</fullName>
    </submittedName>
</protein>
<gene>
    <name evidence="2" type="ORF">ACFPKY_21660</name>
</gene>
<dbReference type="Pfam" id="PF13489">
    <property type="entry name" value="Methyltransf_23"/>
    <property type="match status" value="1"/>
</dbReference>
<accession>A0ABW0N9C9</accession>
<keyword evidence="2" id="KW-0808">Transferase</keyword>
<sequence length="380" mass="41514">MSETAIVPDDKDWTWVLNEPCPECGFEAAAVTRAGIADVVRANAQTWQAVLTLDDAAVRPDPATWSTLEYACHVRDVNRIFDVRVGLMLGEDDPTFANWDQDATAVEERYAEQDPATVSAELLAAAESAAARYESVPDDAWERRGFRSNGSEFTVDSIGRYHLHDLVHHAWDVRAAVARATVLAYDASAAAFRDGTENEVIDAMISEFAAAVGSGGRVLEVGSAGGRDARHLETCGLSVRRTDVSPGFVELMRADGKVADVLDPLTDDLDDPERPGVPYDGVWANACLLHVERTDLPVVLRRLADATAVGGLLRFSVKEGDGAAWSTHGHVAGPRRFTFWRAEPLRAVVDGAGWEVETVRQYVGFQSDQPWLEVRARRRG</sequence>
<dbReference type="GO" id="GO:0008168">
    <property type="term" value="F:methyltransferase activity"/>
    <property type="evidence" value="ECO:0007669"/>
    <property type="project" value="UniProtKB-KW"/>
</dbReference>
<dbReference type="Pfam" id="PF12867">
    <property type="entry name" value="DinB_2"/>
    <property type="match status" value="1"/>
</dbReference>
<name>A0ABW0N9C9_9ACTN</name>
<dbReference type="CDD" id="cd02440">
    <property type="entry name" value="AdoMet_MTases"/>
    <property type="match status" value="1"/>
</dbReference>
<dbReference type="EMBL" id="JBHSMD010000011">
    <property type="protein sequence ID" value="MFC5495727.1"/>
    <property type="molecule type" value="Genomic_DNA"/>
</dbReference>
<keyword evidence="3" id="KW-1185">Reference proteome</keyword>
<feature type="domain" description="DinB-like" evidence="1">
    <location>
        <begin position="41"/>
        <end position="170"/>
    </location>
</feature>
<reference evidence="3" key="1">
    <citation type="journal article" date="2019" name="Int. J. Syst. Evol. Microbiol.">
        <title>The Global Catalogue of Microorganisms (GCM) 10K type strain sequencing project: providing services to taxonomists for standard genome sequencing and annotation.</title>
        <authorList>
            <consortium name="The Broad Institute Genomics Platform"/>
            <consortium name="The Broad Institute Genome Sequencing Center for Infectious Disease"/>
            <person name="Wu L."/>
            <person name="Ma J."/>
        </authorList>
    </citation>
    <scope>NUCLEOTIDE SEQUENCE [LARGE SCALE GENOMIC DNA]</scope>
    <source>
        <strain evidence="3">KACC 13778</strain>
    </source>
</reference>
<dbReference type="PANTHER" id="PTHR43861:SF1">
    <property type="entry name" value="TRANS-ACONITATE 2-METHYLTRANSFERASE"/>
    <property type="match status" value="1"/>
</dbReference>
<dbReference type="GO" id="GO:0032259">
    <property type="term" value="P:methylation"/>
    <property type="evidence" value="ECO:0007669"/>
    <property type="project" value="UniProtKB-KW"/>
</dbReference>
<dbReference type="PANTHER" id="PTHR43861">
    <property type="entry name" value="TRANS-ACONITATE 2-METHYLTRANSFERASE-RELATED"/>
    <property type="match status" value="1"/>
</dbReference>
<dbReference type="InterPro" id="IPR024775">
    <property type="entry name" value="DinB-like"/>
</dbReference>
<dbReference type="SUPFAM" id="SSF53335">
    <property type="entry name" value="S-adenosyl-L-methionine-dependent methyltransferases"/>
    <property type="match status" value="1"/>
</dbReference>
<dbReference type="SUPFAM" id="SSF109854">
    <property type="entry name" value="DinB/YfiT-like putative metalloenzymes"/>
    <property type="match status" value="1"/>
</dbReference>
<evidence type="ECO:0000313" key="2">
    <source>
        <dbReference type="EMBL" id="MFC5495727.1"/>
    </source>
</evidence>